<evidence type="ECO:0000313" key="3">
    <source>
        <dbReference type="WBParaSite" id="HCON_00161970-00001"/>
    </source>
</evidence>
<dbReference type="WBParaSite" id="HCON_00161970-00001">
    <property type="protein sequence ID" value="HCON_00161970-00001"/>
    <property type="gene ID" value="HCON_00161970"/>
</dbReference>
<dbReference type="InterPro" id="IPR005049">
    <property type="entry name" value="STL-like"/>
</dbReference>
<reference evidence="3" key="1">
    <citation type="submission" date="2020-12" db="UniProtKB">
        <authorList>
            <consortium name="WormBaseParasite"/>
        </authorList>
    </citation>
    <scope>IDENTIFICATION</scope>
    <source>
        <strain evidence="3">MHco3</strain>
    </source>
</reference>
<name>A0A7I4Z215_HAECO</name>
<protein>
    <submittedName>
        <fullName evidence="3">Nucleotid_trans domain-containing protein</fullName>
    </submittedName>
</protein>
<keyword evidence="1" id="KW-0812">Transmembrane</keyword>
<organism evidence="2 3">
    <name type="scientific">Haemonchus contortus</name>
    <name type="common">Barber pole worm</name>
    <dbReference type="NCBI Taxonomy" id="6289"/>
    <lineage>
        <taxon>Eukaryota</taxon>
        <taxon>Metazoa</taxon>
        <taxon>Ecdysozoa</taxon>
        <taxon>Nematoda</taxon>
        <taxon>Chromadorea</taxon>
        <taxon>Rhabditida</taxon>
        <taxon>Rhabditina</taxon>
        <taxon>Rhabditomorpha</taxon>
        <taxon>Strongyloidea</taxon>
        <taxon>Trichostrongylidae</taxon>
        <taxon>Haemonchus</taxon>
    </lineage>
</organism>
<keyword evidence="1" id="KW-1133">Transmembrane helix</keyword>
<dbReference type="PANTHER" id="PTHR31362:SF0">
    <property type="entry name" value="EXOSTOSIN DOMAIN-CONTAINING PROTEIN-RELATED"/>
    <property type="match status" value="1"/>
</dbReference>
<feature type="transmembrane region" description="Helical" evidence="1">
    <location>
        <begin position="37"/>
        <end position="56"/>
    </location>
</feature>
<evidence type="ECO:0000256" key="1">
    <source>
        <dbReference type="SAM" id="Phobius"/>
    </source>
</evidence>
<dbReference type="PANTHER" id="PTHR31362">
    <property type="entry name" value="GLYCOSYLTRANSFERASE STELLO1-RELATED"/>
    <property type="match status" value="1"/>
</dbReference>
<keyword evidence="2" id="KW-1185">Reference proteome</keyword>
<dbReference type="OrthoDB" id="5948173at2759"/>
<dbReference type="AlphaFoldDB" id="A0A7I4Z215"/>
<evidence type="ECO:0000313" key="2">
    <source>
        <dbReference type="Proteomes" id="UP000025227"/>
    </source>
</evidence>
<dbReference type="Proteomes" id="UP000025227">
    <property type="component" value="Unplaced"/>
</dbReference>
<keyword evidence="1" id="KW-0472">Membrane</keyword>
<feature type="transmembrane region" description="Helical" evidence="1">
    <location>
        <begin position="6"/>
        <end position="25"/>
    </location>
</feature>
<sequence>SPKLLIGTFPSFFLFLLTRVELFGASELTAMIRRRKSTYCCIIFFVVVLFLGYNGYLDVFQRSHLFLLKNEDVHVNPEEQYLMEHDKYYALAHKQLSNFKDVEEWCGTNAEYTGLNMKLPTPEEVADARRKAHVWDELASRALLITNNFPWKSTIGLLQRLYQPYFKVTIFCGTFYPELFMAKEGFPDIVTPFNYINVSEKEMNRGVSAYHCLVRARALQLDVRGYFVMSDDVTFNFWHPLPLEKVLHPTGITYEQFVGVWWPSVYGKAAVQRALALITDKYRNDDGVQRMFEIYQNGLSSNGFKQDAYYQLTQVDGWSISDLYYVPASMLDYYSRLMNIFYEAGVFHEIAISKFLYSVPHNRLYDSDYKYLWEDRIKWPELYHENLVFIHPIKLNFMTDNYQRAKFCNSVVSTFRDALFGRTTIS</sequence>
<proteinExistence type="predicted"/>
<dbReference type="OMA" id="FHEIAIS"/>
<accession>A0A7I4Z215</accession>
<dbReference type="Pfam" id="PF03385">
    <property type="entry name" value="STELLO"/>
    <property type="match status" value="1"/>
</dbReference>